<feature type="domain" description="DUF7222" evidence="1">
    <location>
        <begin position="35"/>
        <end position="114"/>
    </location>
</feature>
<dbReference type="Pfam" id="PF23864">
    <property type="entry name" value="DUF7222"/>
    <property type="match status" value="1"/>
</dbReference>
<dbReference type="RefSeq" id="WP_188495637.1">
    <property type="nucleotide sequence ID" value="NZ_BMGA01000011.1"/>
</dbReference>
<protein>
    <recommendedName>
        <fullName evidence="1">DUF7222 domain-containing protein</fullName>
    </recommendedName>
</protein>
<evidence type="ECO:0000313" key="3">
    <source>
        <dbReference type="Proteomes" id="UP000658793"/>
    </source>
</evidence>
<comment type="caution">
    <text evidence="2">The sequence shown here is derived from an EMBL/GenBank/DDBJ whole genome shotgun (WGS) entry which is preliminary data.</text>
</comment>
<organism evidence="2 3">
    <name type="scientific">Flavobacterium palustre</name>
    <dbReference type="NCBI Taxonomy" id="1476463"/>
    <lineage>
        <taxon>Bacteria</taxon>
        <taxon>Pseudomonadati</taxon>
        <taxon>Bacteroidota</taxon>
        <taxon>Flavobacteriia</taxon>
        <taxon>Flavobacteriales</taxon>
        <taxon>Flavobacteriaceae</taxon>
        <taxon>Flavobacterium</taxon>
    </lineage>
</organism>
<proteinExistence type="predicted"/>
<sequence>MKALLKTSYRIYEVSTVYNKIILRHIESYNGTKKEQLKSFLEDLQQSGCISGMISEFIYHTDCKTFYITHLDDLENIKNDLEDSLGEVIVNRFKNPHYTFMCWLCFEEYCHSIYINEFE</sequence>
<name>A0ABQ1HTK8_9FLAO</name>
<dbReference type="EMBL" id="BMGA01000011">
    <property type="protein sequence ID" value="GGA88008.1"/>
    <property type="molecule type" value="Genomic_DNA"/>
</dbReference>
<dbReference type="InterPro" id="IPR055646">
    <property type="entry name" value="DUF7222"/>
</dbReference>
<gene>
    <name evidence="2" type="ORF">GCM10008015_30720</name>
</gene>
<keyword evidence="3" id="KW-1185">Reference proteome</keyword>
<evidence type="ECO:0000259" key="1">
    <source>
        <dbReference type="Pfam" id="PF23864"/>
    </source>
</evidence>
<reference evidence="3" key="1">
    <citation type="journal article" date="2019" name="Int. J. Syst. Evol. Microbiol.">
        <title>The Global Catalogue of Microorganisms (GCM) 10K type strain sequencing project: providing services to taxonomists for standard genome sequencing and annotation.</title>
        <authorList>
            <consortium name="The Broad Institute Genomics Platform"/>
            <consortium name="The Broad Institute Genome Sequencing Center for Infectious Disease"/>
            <person name="Wu L."/>
            <person name="Ma J."/>
        </authorList>
    </citation>
    <scope>NUCLEOTIDE SEQUENCE [LARGE SCALE GENOMIC DNA]</scope>
    <source>
        <strain evidence="3">CGMCC 1.12811</strain>
    </source>
</reference>
<accession>A0ABQ1HTK8</accession>
<evidence type="ECO:0000313" key="2">
    <source>
        <dbReference type="EMBL" id="GGA88008.1"/>
    </source>
</evidence>
<dbReference type="Proteomes" id="UP000658793">
    <property type="component" value="Unassembled WGS sequence"/>
</dbReference>